<feature type="compositionally biased region" description="Low complexity" evidence="1">
    <location>
        <begin position="40"/>
        <end position="53"/>
    </location>
</feature>
<dbReference type="OrthoDB" id="5428015at2759"/>
<feature type="region of interest" description="Disordered" evidence="1">
    <location>
        <begin position="983"/>
        <end position="1017"/>
    </location>
</feature>
<dbReference type="InterPro" id="IPR028084">
    <property type="entry name" value="FNIP_N_dom"/>
</dbReference>
<feature type="compositionally biased region" description="Polar residues" evidence="1">
    <location>
        <begin position="266"/>
        <end position="276"/>
    </location>
</feature>
<feature type="compositionally biased region" description="Low complexity" evidence="1">
    <location>
        <begin position="987"/>
        <end position="1008"/>
    </location>
</feature>
<sequence length="1165" mass="127470">MLGRLIQGYARGGQLESATEENHTRSLLWPELHGDGRAGSLSPPSTPYGSPTTRVSPFDDRTGLELNESKDLRLIVAQDAFGTNDRPLLLFDTQFVEPKEPNLSQGAHVPSPAPGAPHRAGPSIPILGHVRNRSSTISGASASWARPHKESEPTDHLGNVLDCMFGVSSAAKSGSSTKLHFLPGDRGPASDLSSRAPSSNVPSTAPSRAPLLRARTATTNFNNQSQSIPSKESEPEPRDAVLVTRMFPVTLPEAQDDLRQRRRSSVEQANSISPLSQGPEHQMSSPLQSKKPKLVEKKTPVFAIGLLFYLPRPGDVRPNTSSVRPSSRASFTPSSTPNSHGSGSFSSWTFLNAIPEHLWSYEDSSQLTDRGIDIIVRNWEVILRSLTVVETLARSEIAELLQEVNLALITSAAKAPKGPSEQRTNQRNVYLRSPNRLAQVSELQRAARHTLWRVSYALRIPRVLTGLGLDNGGHWLDEARYLVRVCGNKQQNFFLFNLLTAFLGNHTEWLERLGPDWYRRQFRALHKGKSRPNNLASRTVIVCESRSMARRIIFLLASFLPRNAISKLPTEVMSPLLTPDISSSSPVNRILMDGSLHRHAHHKSRDGTVTVDRRDGAWLSSSVSSSESAAAIARAFRASSRSEFTLAELAQSIRLASVFSPTDNSGSLRKTIATSSTATPGLGTPVPHFATKADDSYFPEGEVVGGEETGASADLARILRRNSVSQSQSQQSSMNWGSLISNVSGLWNKRQDSTASTNEHTSSSGTGSLSDRRRLAPRSVPIHGIRPSGLEAMVDEAGRLRKSKLLGQDDDPTNLCRPSTFPNEVHPPRLTVDERDGVVDVDINIPGFIGWNEGKASSPPPWPHHRSPSFASVDEAGSSYSSHSRHADLTGSKVSNVAGYLKRFHEDFILQGVKPYSELQDEIRQSMSREPTPSDNISIYPSDTRDGSEQWVTVCTTLLADLRNFNIQRLTLRRLAQRGAGDETAPAASAAQSQSRSEGASGISGAESNIRSESSVSQLEQFDSEIVMDFDTTLTDAIERVLNETEPGKQKSVAPTRTHSRTASGATTTSSVKSLPLEISGPGKVRDWHRTTTLSQSDCRQVVVGALEEVVKSVNDDLTKYNRARDTDGHIKIHGDALNQEMKQDNVLREGVKKWLLNVETRSVW</sequence>
<dbReference type="GO" id="GO:0051087">
    <property type="term" value="F:protein-folding chaperone binding"/>
    <property type="evidence" value="ECO:0007669"/>
    <property type="project" value="TreeGrafter"/>
</dbReference>
<evidence type="ECO:0000313" key="4">
    <source>
        <dbReference type="Proteomes" id="UP000078343"/>
    </source>
</evidence>
<feature type="region of interest" description="Disordered" evidence="1">
    <location>
        <begin position="30"/>
        <end position="62"/>
    </location>
</feature>
<dbReference type="RefSeq" id="XP_018690565.1">
    <property type="nucleotide sequence ID" value="XM_018839444.1"/>
</dbReference>
<dbReference type="PANTHER" id="PTHR21634">
    <property type="entry name" value="RE13835P"/>
    <property type="match status" value="1"/>
</dbReference>
<dbReference type="STRING" id="1367422.A0A178ZBR1"/>
<reference evidence="3 4" key="1">
    <citation type="submission" date="2016-04" db="EMBL/GenBank/DDBJ databases">
        <title>Draft genome of Fonsecaea erecta CBS 125763.</title>
        <authorList>
            <person name="Weiss V.A."/>
            <person name="Vicente V.A."/>
            <person name="Raittz R.T."/>
            <person name="Moreno L.F."/>
            <person name="De Souza E.M."/>
            <person name="Pedrosa F.O."/>
            <person name="Steffens M.B."/>
            <person name="Faoro H."/>
            <person name="Tadra-Sfeir M.Z."/>
            <person name="Najafzadeh M.J."/>
            <person name="Felipe M.S."/>
            <person name="Teixeira M."/>
            <person name="Sun J."/>
            <person name="Xi L."/>
            <person name="Gomes R."/>
            <person name="De Azevedo C.M."/>
            <person name="Salgado C.G."/>
            <person name="Da Silva M.B."/>
            <person name="Nascimento M.F."/>
            <person name="Queiroz-Telles F."/>
            <person name="Attili D.S."/>
            <person name="Gorbushina A."/>
        </authorList>
    </citation>
    <scope>NUCLEOTIDE SEQUENCE [LARGE SCALE GENOMIC DNA]</scope>
    <source>
        <strain evidence="3 4">CBS 125763</strain>
    </source>
</reference>
<feature type="region of interest" description="Disordered" evidence="1">
    <location>
        <begin position="1041"/>
        <end position="1078"/>
    </location>
</feature>
<feature type="compositionally biased region" description="Polar residues" evidence="1">
    <location>
        <begin position="191"/>
        <end position="206"/>
    </location>
</feature>
<protein>
    <recommendedName>
        <fullName evidence="2">Folliculin-interacting protein N-terminal domain-containing protein</fullName>
    </recommendedName>
</protein>
<feature type="compositionally biased region" description="Polar residues" evidence="1">
    <location>
        <begin position="753"/>
        <end position="769"/>
    </location>
</feature>
<evidence type="ECO:0000313" key="3">
    <source>
        <dbReference type="EMBL" id="OAP57198.1"/>
    </source>
</evidence>
<dbReference type="GO" id="GO:0005737">
    <property type="term" value="C:cytoplasm"/>
    <property type="evidence" value="ECO:0007669"/>
    <property type="project" value="TreeGrafter"/>
</dbReference>
<feature type="compositionally biased region" description="Low complexity" evidence="1">
    <location>
        <begin position="1061"/>
        <end position="1071"/>
    </location>
</feature>
<feature type="domain" description="Folliculin-interacting protein N-terminal" evidence="2">
    <location>
        <begin position="71"/>
        <end position="187"/>
    </location>
</feature>
<dbReference type="GeneID" id="30012104"/>
<gene>
    <name evidence="3" type="ORF">AYL99_07936</name>
</gene>
<name>A0A178ZBR1_9EURO</name>
<organism evidence="3 4">
    <name type="scientific">Fonsecaea erecta</name>
    <dbReference type="NCBI Taxonomy" id="1367422"/>
    <lineage>
        <taxon>Eukaryota</taxon>
        <taxon>Fungi</taxon>
        <taxon>Dikarya</taxon>
        <taxon>Ascomycota</taxon>
        <taxon>Pezizomycotina</taxon>
        <taxon>Eurotiomycetes</taxon>
        <taxon>Chaetothyriomycetidae</taxon>
        <taxon>Chaetothyriales</taxon>
        <taxon>Herpotrichiellaceae</taxon>
        <taxon>Fonsecaea</taxon>
    </lineage>
</organism>
<feature type="region of interest" description="Disordered" evidence="1">
    <location>
        <begin position="750"/>
        <end position="787"/>
    </location>
</feature>
<dbReference type="AlphaFoldDB" id="A0A178ZBR1"/>
<dbReference type="GO" id="GO:0042030">
    <property type="term" value="F:ATPase inhibitor activity"/>
    <property type="evidence" value="ECO:0007669"/>
    <property type="project" value="TreeGrafter"/>
</dbReference>
<dbReference type="EMBL" id="LVYI01000007">
    <property type="protein sequence ID" value="OAP57198.1"/>
    <property type="molecule type" value="Genomic_DNA"/>
</dbReference>
<feature type="compositionally biased region" description="Polar residues" evidence="1">
    <location>
        <begin position="216"/>
        <end position="230"/>
    </location>
</feature>
<feature type="region of interest" description="Disordered" evidence="1">
    <location>
        <begin position="174"/>
        <end position="238"/>
    </location>
</feature>
<feature type="compositionally biased region" description="Polar residues" evidence="1">
    <location>
        <begin position="318"/>
        <end position="343"/>
    </location>
</feature>
<evidence type="ECO:0000256" key="1">
    <source>
        <dbReference type="SAM" id="MobiDB-lite"/>
    </source>
</evidence>
<evidence type="ECO:0000259" key="2">
    <source>
        <dbReference type="Pfam" id="PF14636"/>
    </source>
</evidence>
<feature type="region of interest" description="Disordered" evidence="1">
    <location>
        <begin position="856"/>
        <end position="887"/>
    </location>
</feature>
<proteinExistence type="predicted"/>
<dbReference type="Pfam" id="PF14636">
    <property type="entry name" value="FNIP_N"/>
    <property type="match status" value="1"/>
</dbReference>
<accession>A0A178ZBR1</accession>
<dbReference type="PANTHER" id="PTHR21634:SF9">
    <property type="entry name" value="RE13835P"/>
    <property type="match status" value="1"/>
</dbReference>
<comment type="caution">
    <text evidence="3">The sequence shown here is derived from an EMBL/GenBank/DDBJ whole genome shotgun (WGS) entry which is preliminary data.</text>
</comment>
<dbReference type="Proteomes" id="UP000078343">
    <property type="component" value="Unassembled WGS sequence"/>
</dbReference>
<keyword evidence="4" id="KW-1185">Reference proteome</keyword>
<feature type="region of interest" description="Disordered" evidence="1">
    <location>
        <begin position="317"/>
        <end position="343"/>
    </location>
</feature>
<feature type="region of interest" description="Disordered" evidence="1">
    <location>
        <begin position="252"/>
        <end position="294"/>
    </location>
</feature>